<evidence type="ECO:0000313" key="2">
    <source>
        <dbReference type="Proteomes" id="UP000009374"/>
    </source>
</evidence>
<evidence type="ECO:0000313" key="1">
    <source>
        <dbReference type="EMBL" id="EES53281.1"/>
    </source>
</evidence>
<dbReference type="Gene3D" id="1.20.120.1490">
    <property type="match status" value="1"/>
</dbReference>
<organism evidence="1 2">
    <name type="scientific">Leptospirillum ferrodiazotrophum</name>
    <dbReference type="NCBI Taxonomy" id="412449"/>
    <lineage>
        <taxon>Bacteria</taxon>
        <taxon>Pseudomonadati</taxon>
        <taxon>Nitrospirota</taxon>
        <taxon>Nitrospiria</taxon>
        <taxon>Nitrospirales</taxon>
        <taxon>Nitrospiraceae</taxon>
        <taxon>Leptospirillum</taxon>
    </lineage>
</organism>
<sequence length="184" mass="21051">MNKNPLWHSRLTREESYPNSFERSTLKSFVLALTAFLLVLLTGAVSPSLAESQPYTSPEMMKELHIFRNKAGAAFILPQALGPHPGASYILSRAKELHLTPTQISKIRAIRRHMVTRSIRQFAQIDHLRAQFLSLMDRPDPPLRKGWALYKRLTRLMAQSTFDHLAGHVEVGKVLTKEQWKLLK</sequence>
<reference evidence="1 2" key="1">
    <citation type="journal article" date="2009" name="Appl. Environ. Microbiol.">
        <title>Community genomic and proteomic analyses of chemoautotrophic iron-oxidizing "Leptospirillum rubarum" (Group II) and "Leptospirillum ferrodiazotrophum" (Group III) bacteria in acid mine drainage biofilms.</title>
        <authorList>
            <person name="Goltsman D.S."/>
            <person name="Denef V.J."/>
            <person name="Singer S.W."/>
            <person name="VerBerkmoes N.C."/>
            <person name="Lefsrud M."/>
            <person name="Mueller R.S."/>
            <person name="Dick G.J."/>
            <person name="Sun C.L."/>
            <person name="Wheeler K.E."/>
            <person name="Zemla A."/>
            <person name="Baker B.J."/>
            <person name="Hauser L."/>
            <person name="Land M."/>
            <person name="Shah M.B."/>
            <person name="Thelen M.P."/>
            <person name="Hettich R.L."/>
            <person name="Banfield J.F."/>
        </authorList>
    </citation>
    <scope>NUCLEOTIDE SEQUENCE [LARGE SCALE GENOMIC DNA]</scope>
</reference>
<keyword evidence="2" id="KW-1185">Reference proteome</keyword>
<dbReference type="EMBL" id="GG693865">
    <property type="protein sequence ID" value="EES53281.1"/>
    <property type="molecule type" value="Genomic_DNA"/>
</dbReference>
<protein>
    <submittedName>
        <fullName evidence="1">Uncharacterized protein</fullName>
    </submittedName>
</protein>
<accession>C6HVQ7</accession>
<dbReference type="Proteomes" id="UP000009374">
    <property type="component" value="Unassembled WGS sequence"/>
</dbReference>
<gene>
    <name evidence="1" type="ORF">UBAL3_79520003</name>
</gene>
<proteinExistence type="predicted"/>
<name>C6HVQ7_9BACT</name>
<dbReference type="AlphaFoldDB" id="C6HVQ7"/>